<dbReference type="AlphaFoldDB" id="X0UV83"/>
<sequence length="68" mass="6537">MAGGIGPNPRLGLSGLLPVASLTAVIQVPPYGGAQVPPYGGAQVPPYGGAQVPPYGGAQVPPYGGALV</sequence>
<evidence type="ECO:0000313" key="1">
    <source>
        <dbReference type="EMBL" id="GAG09635.1"/>
    </source>
</evidence>
<dbReference type="EMBL" id="BARS01027235">
    <property type="protein sequence ID" value="GAG09635.1"/>
    <property type="molecule type" value="Genomic_DNA"/>
</dbReference>
<protein>
    <submittedName>
        <fullName evidence="1">Uncharacterized protein</fullName>
    </submittedName>
</protein>
<organism evidence="1">
    <name type="scientific">marine sediment metagenome</name>
    <dbReference type="NCBI Taxonomy" id="412755"/>
    <lineage>
        <taxon>unclassified sequences</taxon>
        <taxon>metagenomes</taxon>
        <taxon>ecological metagenomes</taxon>
    </lineage>
</organism>
<comment type="caution">
    <text evidence="1">The sequence shown here is derived from an EMBL/GenBank/DDBJ whole genome shotgun (WGS) entry which is preliminary data.</text>
</comment>
<reference evidence="1" key="1">
    <citation type="journal article" date="2014" name="Front. Microbiol.">
        <title>High frequency of phylogenetically diverse reductive dehalogenase-homologous genes in deep subseafloor sedimentary metagenomes.</title>
        <authorList>
            <person name="Kawai M."/>
            <person name="Futagami T."/>
            <person name="Toyoda A."/>
            <person name="Takaki Y."/>
            <person name="Nishi S."/>
            <person name="Hori S."/>
            <person name="Arai W."/>
            <person name="Tsubouchi T."/>
            <person name="Morono Y."/>
            <person name="Uchiyama I."/>
            <person name="Ito T."/>
            <person name="Fujiyama A."/>
            <person name="Inagaki F."/>
            <person name="Takami H."/>
        </authorList>
    </citation>
    <scope>NUCLEOTIDE SEQUENCE</scope>
    <source>
        <strain evidence="1">Expedition CK06-06</strain>
    </source>
</reference>
<name>X0UV83_9ZZZZ</name>
<accession>X0UV83</accession>
<gene>
    <name evidence="1" type="ORF">S01H1_42797</name>
</gene>
<proteinExistence type="predicted"/>